<keyword evidence="2" id="KW-0687">Ribonucleoprotein</keyword>
<accession>A0A218YTG6</accession>
<feature type="compositionally biased region" description="Basic and acidic residues" evidence="1">
    <location>
        <begin position="217"/>
        <end position="233"/>
    </location>
</feature>
<comment type="caution">
    <text evidence="2">The sequence shown here is derived from an EMBL/GenBank/DDBJ whole genome shotgun (WGS) entry which is preliminary data.</text>
</comment>
<proteinExistence type="predicted"/>
<organism evidence="2 3">
    <name type="scientific">Diplocarpon coronariae</name>
    <dbReference type="NCBI Taxonomy" id="2795749"/>
    <lineage>
        <taxon>Eukaryota</taxon>
        <taxon>Fungi</taxon>
        <taxon>Dikarya</taxon>
        <taxon>Ascomycota</taxon>
        <taxon>Pezizomycotina</taxon>
        <taxon>Leotiomycetes</taxon>
        <taxon>Helotiales</taxon>
        <taxon>Drepanopezizaceae</taxon>
        <taxon>Diplocarpon</taxon>
    </lineage>
</organism>
<evidence type="ECO:0000313" key="2">
    <source>
        <dbReference type="EMBL" id="OWO98018.1"/>
    </source>
</evidence>
<protein>
    <submittedName>
        <fullName evidence="2">30S ribosomal protein S</fullName>
    </submittedName>
</protein>
<keyword evidence="3" id="KW-1185">Reference proteome</keyword>
<dbReference type="AlphaFoldDB" id="A0A218YTG6"/>
<reference evidence="2 3" key="1">
    <citation type="submission" date="2017-04" db="EMBL/GenBank/DDBJ databases">
        <title>Draft genome sequence of Marssonina coronaria NL1: causal agent of apple blotch.</title>
        <authorList>
            <person name="Cheng Q."/>
        </authorList>
    </citation>
    <scope>NUCLEOTIDE SEQUENCE [LARGE SCALE GENOMIC DNA]</scope>
    <source>
        <strain evidence="2 3">NL1</strain>
    </source>
</reference>
<dbReference type="InParanoid" id="A0A218YTG6"/>
<feature type="region of interest" description="Disordered" evidence="1">
    <location>
        <begin position="217"/>
        <end position="338"/>
    </location>
</feature>
<feature type="compositionally biased region" description="Low complexity" evidence="1">
    <location>
        <begin position="68"/>
        <end position="84"/>
    </location>
</feature>
<dbReference type="OrthoDB" id="3565010at2759"/>
<gene>
    <name evidence="2" type="ORF">B2J93_8243</name>
</gene>
<feature type="compositionally biased region" description="Basic and acidic residues" evidence="1">
    <location>
        <begin position="273"/>
        <end position="292"/>
    </location>
</feature>
<feature type="region of interest" description="Disordered" evidence="1">
    <location>
        <begin position="58"/>
        <end position="84"/>
    </location>
</feature>
<feature type="compositionally biased region" description="Basic and acidic residues" evidence="1">
    <location>
        <begin position="245"/>
        <end position="265"/>
    </location>
</feature>
<dbReference type="Proteomes" id="UP000242519">
    <property type="component" value="Unassembled WGS sequence"/>
</dbReference>
<name>A0A218YTG6_9HELO</name>
<sequence>MERISVASLTDGGMGKVIGGNETWGEETEQRKEKSNREWAQDRNRVRKVEAMLDMGQSQLHMSPQILQSYSSQSDRSRGSSTSDDSYVITDSALLMKAKTRLDPKEKKAVARLLAEALDADNFFRVWPGHEDWSSKDKAEGKLSPELMDAGDWRRKLVKETWDRKEERTIERRGRVEGGYEDTMEVEALRSTDMFRPMLMDVMFDDDDDHDYTEAKKQNVRDTMGRFERERAPKPTTHRAGSWTDQRHAERGSNKERERSTKERTLTNSKTSIDSRSDDSQPEQEQKSKSHGDNQYGDSSDEEYSNRFRISRLPSFRNLSDSSEEALPVRAQKSKILN</sequence>
<dbReference type="GO" id="GO:0005840">
    <property type="term" value="C:ribosome"/>
    <property type="evidence" value="ECO:0007669"/>
    <property type="project" value="UniProtKB-KW"/>
</dbReference>
<evidence type="ECO:0000313" key="3">
    <source>
        <dbReference type="Proteomes" id="UP000242519"/>
    </source>
</evidence>
<feature type="compositionally biased region" description="Polar residues" evidence="1">
    <location>
        <begin position="58"/>
        <end position="67"/>
    </location>
</feature>
<feature type="compositionally biased region" description="Basic and acidic residues" evidence="1">
    <location>
        <begin position="28"/>
        <end position="43"/>
    </location>
</feature>
<evidence type="ECO:0000256" key="1">
    <source>
        <dbReference type="SAM" id="MobiDB-lite"/>
    </source>
</evidence>
<dbReference type="EMBL" id="MZNU01000414">
    <property type="protein sequence ID" value="OWO98018.1"/>
    <property type="molecule type" value="Genomic_DNA"/>
</dbReference>
<feature type="region of interest" description="Disordered" evidence="1">
    <location>
        <begin position="1"/>
        <end position="43"/>
    </location>
</feature>
<keyword evidence="2" id="KW-0689">Ribosomal protein</keyword>